<keyword evidence="3 4" id="KW-0862">Zinc</keyword>
<name>A0ABR4EE37_9PEZI</name>
<dbReference type="InterPro" id="IPR036855">
    <property type="entry name" value="Znf_CCCH_sf"/>
</dbReference>
<organism evidence="7 8">
    <name type="scientific">Diaporthe vaccinii</name>
    <dbReference type="NCBI Taxonomy" id="105482"/>
    <lineage>
        <taxon>Eukaryota</taxon>
        <taxon>Fungi</taxon>
        <taxon>Dikarya</taxon>
        <taxon>Ascomycota</taxon>
        <taxon>Pezizomycotina</taxon>
        <taxon>Sordariomycetes</taxon>
        <taxon>Sordariomycetidae</taxon>
        <taxon>Diaporthales</taxon>
        <taxon>Diaporthaceae</taxon>
        <taxon>Diaporthe</taxon>
        <taxon>Diaporthe eres species complex</taxon>
    </lineage>
</organism>
<feature type="compositionally biased region" description="Low complexity" evidence="5">
    <location>
        <begin position="18"/>
        <end position="31"/>
    </location>
</feature>
<feature type="compositionally biased region" description="Pro residues" evidence="5">
    <location>
        <begin position="264"/>
        <end position="284"/>
    </location>
</feature>
<dbReference type="InterPro" id="IPR019496">
    <property type="entry name" value="NUFIP1_cons_dom"/>
</dbReference>
<evidence type="ECO:0000256" key="3">
    <source>
        <dbReference type="ARBA" id="ARBA00022833"/>
    </source>
</evidence>
<evidence type="ECO:0000313" key="8">
    <source>
        <dbReference type="Proteomes" id="UP001600888"/>
    </source>
</evidence>
<feature type="zinc finger region" description="C3H1-type" evidence="4">
    <location>
        <begin position="511"/>
        <end position="539"/>
    </location>
</feature>
<evidence type="ECO:0000256" key="1">
    <source>
        <dbReference type="ARBA" id="ARBA00022723"/>
    </source>
</evidence>
<feature type="compositionally biased region" description="Pro residues" evidence="5">
    <location>
        <begin position="1"/>
        <end position="17"/>
    </location>
</feature>
<feature type="compositionally biased region" description="Pro residues" evidence="5">
    <location>
        <begin position="165"/>
        <end position="185"/>
    </location>
</feature>
<feature type="compositionally biased region" description="Pro residues" evidence="5">
    <location>
        <begin position="67"/>
        <end position="79"/>
    </location>
</feature>
<proteinExistence type="predicted"/>
<evidence type="ECO:0000313" key="7">
    <source>
        <dbReference type="EMBL" id="KAL2280660.1"/>
    </source>
</evidence>
<evidence type="ECO:0000256" key="5">
    <source>
        <dbReference type="SAM" id="MobiDB-lite"/>
    </source>
</evidence>
<dbReference type="PANTHER" id="PTHR13309">
    <property type="entry name" value="NUCLEAR FRAGILE X MENTAL RETARDATION PROTEIN INTERACTING PROTEIN 1"/>
    <property type="match status" value="1"/>
</dbReference>
<dbReference type="SUPFAM" id="SSF90229">
    <property type="entry name" value="CCCH zinc finger"/>
    <property type="match status" value="1"/>
</dbReference>
<dbReference type="Proteomes" id="UP001600888">
    <property type="component" value="Unassembled WGS sequence"/>
</dbReference>
<evidence type="ECO:0000256" key="2">
    <source>
        <dbReference type="ARBA" id="ARBA00022771"/>
    </source>
</evidence>
<dbReference type="InterPro" id="IPR000571">
    <property type="entry name" value="Znf_CCCH"/>
</dbReference>
<feature type="compositionally biased region" description="Pro residues" evidence="5">
    <location>
        <begin position="193"/>
        <end position="203"/>
    </location>
</feature>
<feature type="compositionally biased region" description="Gly residues" evidence="5">
    <location>
        <begin position="32"/>
        <end position="42"/>
    </location>
</feature>
<feature type="compositionally biased region" description="Pro residues" evidence="5">
    <location>
        <begin position="610"/>
        <end position="625"/>
    </location>
</feature>
<reference evidence="7 8" key="1">
    <citation type="submission" date="2024-03" db="EMBL/GenBank/DDBJ databases">
        <title>A high-quality draft genome sequence of Diaporthe vaccinii, a causative agent of upright dieback and viscid rot disease in cranberry plants.</title>
        <authorList>
            <person name="Sarrasin M."/>
            <person name="Lang B.F."/>
            <person name="Burger G."/>
        </authorList>
    </citation>
    <scope>NUCLEOTIDE SEQUENCE [LARGE SCALE GENOMIC DNA]</scope>
    <source>
        <strain evidence="7 8">IS7</strain>
    </source>
</reference>
<feature type="region of interest" description="Disordered" evidence="5">
    <location>
        <begin position="1"/>
        <end position="386"/>
    </location>
</feature>
<sequence>MAYNYGPPPPAPPPAPPAAGGYPQYPPYQSQGGRGGHSGRGGRGNHHSQAGGRPDYQAPSPYGYNPQQPPQHQPQPYGPQHPSQYPAQHPQTGPSGYPQAPQQPPQQWPDQGHQHHAPGPNALPPQNYHPNYAQHLYHQQQQQQQAYGQQQPPPQQQQQQQPAYGAPPPQPYGQPYAAPQPPSGPPQQWGAPAPAPSHSPPNQPHHQQYGGGRGRGGHHNSSKAQPMGPPIRMGFDNGPPRDPNAPVNTGYPPQPYGPPQGQSPYPPAPYQGYPPPPAAPPVTGPPHQHGGGFQQHGRHHGRGGFSNHSNNFRQRPGFNDNKGRHHHHNNNNKKSGGPPSAPQAHHQKPDAASSGKKKKRKTNTLGLTPGDESEDDLDEEAKLSELIGSEVPQFSDITAWIEERKRNFPTQNRVKAKLATGSTSKNGDAKDERALALEKEQAKADKLRRELERVESSLKRKREQQDAGDDMRGVAASTSKSPSIKSEDDKPEVASVKQDPNANLPPPPKKADPTKHCKYYSTGGTCGKKGKCRFVHDPAVREAALKEREMNGGRMTLQQRLTLNDKDQEDLTIIKTLAYLKEKGLMEAKSASNGTAADDKTPTPSTKSSLPPPPANGLPPQPPPSVVSTPAVRYQGWNLSGFGNTGVKSDH</sequence>
<protein>
    <recommendedName>
        <fullName evidence="6">C3H1-type domain-containing protein</fullName>
    </recommendedName>
</protein>
<keyword evidence="8" id="KW-1185">Reference proteome</keyword>
<dbReference type="PANTHER" id="PTHR13309:SF0">
    <property type="entry name" value="FMR1-INTERACTING PROTEIN NUFIP1"/>
    <property type="match status" value="1"/>
</dbReference>
<keyword evidence="2 4" id="KW-0863">Zinc-finger</keyword>
<accession>A0ABR4EE37</accession>
<feature type="region of interest" description="Disordered" evidence="5">
    <location>
        <begin position="404"/>
        <end position="517"/>
    </location>
</feature>
<gene>
    <name evidence="7" type="ORF">FJTKL_12373</name>
</gene>
<dbReference type="Pfam" id="PF10453">
    <property type="entry name" value="NUFIP1"/>
    <property type="match status" value="1"/>
</dbReference>
<comment type="caution">
    <text evidence="7">The sequence shown here is derived from an EMBL/GenBank/DDBJ whole genome shotgun (WGS) entry which is preliminary data.</text>
</comment>
<feature type="domain" description="C3H1-type" evidence="6">
    <location>
        <begin position="511"/>
        <end position="539"/>
    </location>
</feature>
<feature type="compositionally biased region" description="Low complexity" evidence="5">
    <location>
        <begin position="139"/>
        <end position="164"/>
    </location>
</feature>
<evidence type="ECO:0000259" key="6">
    <source>
        <dbReference type="PROSITE" id="PS50103"/>
    </source>
</evidence>
<evidence type="ECO:0000256" key="4">
    <source>
        <dbReference type="PROSITE-ProRule" id="PRU00723"/>
    </source>
</evidence>
<dbReference type="InterPro" id="IPR039136">
    <property type="entry name" value="NUFIP1-like"/>
</dbReference>
<feature type="region of interest" description="Disordered" evidence="5">
    <location>
        <begin position="588"/>
        <end position="632"/>
    </location>
</feature>
<dbReference type="EMBL" id="JBAWTH010000064">
    <property type="protein sequence ID" value="KAL2280660.1"/>
    <property type="molecule type" value="Genomic_DNA"/>
</dbReference>
<feature type="compositionally biased region" description="Basic and acidic residues" evidence="5">
    <location>
        <begin position="427"/>
        <end position="472"/>
    </location>
</feature>
<dbReference type="PROSITE" id="PS50103">
    <property type="entry name" value="ZF_C3H1"/>
    <property type="match status" value="1"/>
</dbReference>
<keyword evidence="1 4" id="KW-0479">Metal-binding</keyword>